<accession>A0AAN9FH63</accession>
<dbReference type="EMBL" id="JAYWIO010000003">
    <property type="protein sequence ID" value="KAK7273450.1"/>
    <property type="molecule type" value="Genomic_DNA"/>
</dbReference>
<organism evidence="1 2">
    <name type="scientific">Crotalaria pallida</name>
    <name type="common">Smooth rattlebox</name>
    <name type="synonym">Crotalaria striata</name>
    <dbReference type="NCBI Taxonomy" id="3830"/>
    <lineage>
        <taxon>Eukaryota</taxon>
        <taxon>Viridiplantae</taxon>
        <taxon>Streptophyta</taxon>
        <taxon>Embryophyta</taxon>
        <taxon>Tracheophyta</taxon>
        <taxon>Spermatophyta</taxon>
        <taxon>Magnoliopsida</taxon>
        <taxon>eudicotyledons</taxon>
        <taxon>Gunneridae</taxon>
        <taxon>Pentapetalae</taxon>
        <taxon>rosids</taxon>
        <taxon>fabids</taxon>
        <taxon>Fabales</taxon>
        <taxon>Fabaceae</taxon>
        <taxon>Papilionoideae</taxon>
        <taxon>50 kb inversion clade</taxon>
        <taxon>genistoids sensu lato</taxon>
        <taxon>core genistoids</taxon>
        <taxon>Crotalarieae</taxon>
        <taxon>Crotalaria</taxon>
    </lineage>
</organism>
<sequence>MGTLAMSYSLHSKVETFPSLKGHKEAQIRPLKNQRTRFYKENDIKANISAKSIPSRFQFQVLVLLENDGRFDDVEEDLELKEAPAMNGEQ</sequence>
<name>A0AAN9FH63_CROPI</name>
<dbReference type="Proteomes" id="UP001372338">
    <property type="component" value="Unassembled WGS sequence"/>
</dbReference>
<gene>
    <name evidence="1" type="ORF">RIF29_14500</name>
</gene>
<evidence type="ECO:0000313" key="1">
    <source>
        <dbReference type="EMBL" id="KAK7273450.1"/>
    </source>
</evidence>
<dbReference type="AlphaFoldDB" id="A0AAN9FH63"/>
<evidence type="ECO:0000313" key="2">
    <source>
        <dbReference type="Proteomes" id="UP001372338"/>
    </source>
</evidence>
<comment type="caution">
    <text evidence="1">The sequence shown here is derived from an EMBL/GenBank/DDBJ whole genome shotgun (WGS) entry which is preliminary data.</text>
</comment>
<reference evidence="1 2" key="1">
    <citation type="submission" date="2024-01" db="EMBL/GenBank/DDBJ databases">
        <title>The genomes of 5 underutilized Papilionoideae crops provide insights into root nodulation and disease resistanc.</title>
        <authorList>
            <person name="Yuan L."/>
        </authorList>
    </citation>
    <scope>NUCLEOTIDE SEQUENCE [LARGE SCALE GENOMIC DNA]</scope>
    <source>
        <strain evidence="1">ZHUSHIDOU_FW_LH</strain>
        <tissue evidence="1">Leaf</tissue>
    </source>
</reference>
<proteinExistence type="predicted"/>
<keyword evidence="2" id="KW-1185">Reference proteome</keyword>
<protein>
    <submittedName>
        <fullName evidence="1">Uncharacterized protein</fullName>
    </submittedName>
</protein>